<proteinExistence type="predicted"/>
<accession>A0AAV0BSA1</accession>
<gene>
    <name evidence="1" type="ORF">PPACK8108_LOCUS24402</name>
</gene>
<reference evidence="1" key="1">
    <citation type="submission" date="2022-06" db="EMBL/GenBank/DDBJ databases">
        <authorList>
            <consortium name="SYNGENTA / RWTH Aachen University"/>
        </authorList>
    </citation>
    <scope>NUCLEOTIDE SEQUENCE</scope>
</reference>
<sequence>MMIEVIPSDLKIKENKAIVKNFDLEDKAEALRQRLFSGVSSNSMSNSLLQVPAPSICKISSIESAIKVTPTMSQLPHPFNFFLNAIPADELVEDHEYSFGTGCETDGIGQLEWTFEPTGDSSSNLTSTFEFRSNMPSPLTQLYESSFQLTQSCPDRHPFAC</sequence>
<evidence type="ECO:0000313" key="1">
    <source>
        <dbReference type="EMBL" id="CAH7689347.1"/>
    </source>
</evidence>
<dbReference type="Proteomes" id="UP001153365">
    <property type="component" value="Unassembled WGS sequence"/>
</dbReference>
<evidence type="ECO:0000313" key="2">
    <source>
        <dbReference type="Proteomes" id="UP001153365"/>
    </source>
</evidence>
<dbReference type="EMBL" id="CALTRL010006065">
    <property type="protein sequence ID" value="CAH7689347.1"/>
    <property type="molecule type" value="Genomic_DNA"/>
</dbReference>
<dbReference type="AlphaFoldDB" id="A0AAV0BSA1"/>
<keyword evidence="2" id="KW-1185">Reference proteome</keyword>
<comment type="caution">
    <text evidence="1">The sequence shown here is derived from an EMBL/GenBank/DDBJ whole genome shotgun (WGS) entry which is preliminary data.</text>
</comment>
<organism evidence="1 2">
    <name type="scientific">Phakopsora pachyrhizi</name>
    <name type="common">Asian soybean rust disease fungus</name>
    <dbReference type="NCBI Taxonomy" id="170000"/>
    <lineage>
        <taxon>Eukaryota</taxon>
        <taxon>Fungi</taxon>
        <taxon>Dikarya</taxon>
        <taxon>Basidiomycota</taxon>
        <taxon>Pucciniomycotina</taxon>
        <taxon>Pucciniomycetes</taxon>
        <taxon>Pucciniales</taxon>
        <taxon>Phakopsoraceae</taxon>
        <taxon>Phakopsora</taxon>
    </lineage>
</organism>
<name>A0AAV0BSA1_PHAPC</name>
<protein>
    <submittedName>
        <fullName evidence="1">Expressed protein</fullName>
    </submittedName>
</protein>